<dbReference type="PROSITE" id="PS51485">
    <property type="entry name" value="PHYTOCYANIN"/>
    <property type="match status" value="1"/>
</dbReference>
<keyword evidence="5" id="KW-1185">Reference proteome</keyword>
<dbReference type="GO" id="GO:0005886">
    <property type="term" value="C:plasma membrane"/>
    <property type="evidence" value="ECO:0000318"/>
    <property type="project" value="GO_Central"/>
</dbReference>
<reference evidence="3 5" key="2">
    <citation type="journal article" date="2018" name="Plant J.">
        <title>The Physcomitrella patens chromosome-scale assembly reveals moss genome structure and evolution.</title>
        <authorList>
            <person name="Lang D."/>
            <person name="Ullrich K.K."/>
            <person name="Murat F."/>
            <person name="Fuchs J."/>
            <person name="Jenkins J."/>
            <person name="Haas F.B."/>
            <person name="Piednoel M."/>
            <person name="Gundlach H."/>
            <person name="Van Bel M."/>
            <person name="Meyberg R."/>
            <person name="Vives C."/>
            <person name="Morata J."/>
            <person name="Symeonidi A."/>
            <person name="Hiss M."/>
            <person name="Muchero W."/>
            <person name="Kamisugi Y."/>
            <person name="Saleh O."/>
            <person name="Blanc G."/>
            <person name="Decker E.L."/>
            <person name="van Gessel N."/>
            <person name="Grimwood J."/>
            <person name="Hayes R.D."/>
            <person name="Graham S.W."/>
            <person name="Gunter L.E."/>
            <person name="McDaniel S.F."/>
            <person name="Hoernstein S.N.W."/>
            <person name="Larsson A."/>
            <person name="Li F.W."/>
            <person name="Perroud P.F."/>
            <person name="Phillips J."/>
            <person name="Ranjan P."/>
            <person name="Rokshar D.S."/>
            <person name="Rothfels C.J."/>
            <person name="Schneider L."/>
            <person name="Shu S."/>
            <person name="Stevenson D.W."/>
            <person name="Thummler F."/>
            <person name="Tillich M."/>
            <person name="Villarreal Aguilar J.C."/>
            <person name="Widiez T."/>
            <person name="Wong G.K."/>
            <person name="Wymore A."/>
            <person name="Zhang Y."/>
            <person name="Zimmer A.D."/>
            <person name="Quatrano R.S."/>
            <person name="Mayer K.F.X."/>
            <person name="Goodstein D."/>
            <person name="Casacuberta J.M."/>
            <person name="Vandepoele K."/>
            <person name="Reski R."/>
            <person name="Cuming A.C."/>
            <person name="Tuskan G.A."/>
            <person name="Maumus F."/>
            <person name="Salse J."/>
            <person name="Schmutz J."/>
            <person name="Rensing S.A."/>
        </authorList>
    </citation>
    <scope>NUCLEOTIDE SEQUENCE [LARGE SCALE GENOMIC DNA]</scope>
    <source>
        <strain evidence="4 5">cv. Gransden 2004</strain>
    </source>
</reference>
<evidence type="ECO:0000313" key="4">
    <source>
        <dbReference type="EnsemblPlants" id="Pp3c1_7880V3.1"/>
    </source>
</evidence>
<sequence>MTSRVDMLLRSWSWSRAPALFKVVLLLAISVETGLIHNVQGKNYTVGADYVNVVGNASWTNTINGLSQPAALEAAYQKWADSVNFTVGDTINFDYERGQHTVYLVDTKSAYTSCALTAGSGQTLPYGTPTTYTIKDTDVVLYFTCTVSGHCRAGQKVKIVPFGVTVSPTPAPLPPNNVPDSAHASSPSMGTIAMLLLVLLSIFQAQSYGSKSPVTL</sequence>
<dbReference type="EMBL" id="ABEU02000001">
    <property type="protein sequence ID" value="PNR61930.1"/>
    <property type="molecule type" value="Genomic_DNA"/>
</dbReference>
<dbReference type="OrthoDB" id="5421909at2759"/>
<protein>
    <recommendedName>
        <fullName evidence="2">Phytocyanin domain-containing protein</fullName>
    </recommendedName>
</protein>
<dbReference type="EnsemblPlants" id="Pp3c1_7880V3.3">
    <property type="protein sequence ID" value="Pp3c1_7880V3.3"/>
    <property type="gene ID" value="Pp3c1_7880"/>
</dbReference>
<dbReference type="Gramene" id="Pp3c1_7880V3.1">
    <property type="protein sequence ID" value="Pp3c1_7880V3.1"/>
    <property type="gene ID" value="Pp3c1_7880"/>
</dbReference>
<dbReference type="SUPFAM" id="SSF49503">
    <property type="entry name" value="Cupredoxins"/>
    <property type="match status" value="1"/>
</dbReference>
<dbReference type="Gramene" id="Pp3c1_7880V3.2">
    <property type="protein sequence ID" value="Pp3c1_7880V3.2"/>
    <property type="gene ID" value="Pp3c1_7880"/>
</dbReference>
<evidence type="ECO:0000256" key="1">
    <source>
        <dbReference type="SAM" id="SignalP"/>
    </source>
</evidence>
<keyword evidence="1" id="KW-0732">Signal</keyword>
<dbReference type="InterPro" id="IPR039391">
    <property type="entry name" value="Phytocyanin-like"/>
</dbReference>
<reference evidence="4" key="3">
    <citation type="submission" date="2020-12" db="UniProtKB">
        <authorList>
            <consortium name="EnsemblPlants"/>
        </authorList>
    </citation>
    <scope>IDENTIFICATION</scope>
</reference>
<reference evidence="3 5" key="1">
    <citation type="journal article" date="2008" name="Science">
        <title>The Physcomitrella genome reveals evolutionary insights into the conquest of land by plants.</title>
        <authorList>
            <person name="Rensing S."/>
            <person name="Lang D."/>
            <person name="Zimmer A."/>
            <person name="Terry A."/>
            <person name="Salamov A."/>
            <person name="Shapiro H."/>
            <person name="Nishiyama T."/>
            <person name="Perroud P.-F."/>
            <person name="Lindquist E."/>
            <person name="Kamisugi Y."/>
            <person name="Tanahashi T."/>
            <person name="Sakakibara K."/>
            <person name="Fujita T."/>
            <person name="Oishi K."/>
            <person name="Shin-I T."/>
            <person name="Kuroki Y."/>
            <person name="Toyoda A."/>
            <person name="Suzuki Y."/>
            <person name="Hashimoto A."/>
            <person name="Yamaguchi K."/>
            <person name="Sugano A."/>
            <person name="Kohara Y."/>
            <person name="Fujiyama A."/>
            <person name="Anterola A."/>
            <person name="Aoki S."/>
            <person name="Ashton N."/>
            <person name="Barbazuk W.B."/>
            <person name="Barker E."/>
            <person name="Bennetzen J."/>
            <person name="Bezanilla M."/>
            <person name="Blankenship R."/>
            <person name="Cho S.H."/>
            <person name="Dutcher S."/>
            <person name="Estelle M."/>
            <person name="Fawcett J.A."/>
            <person name="Gundlach H."/>
            <person name="Hanada K."/>
            <person name="Heyl A."/>
            <person name="Hicks K.A."/>
            <person name="Hugh J."/>
            <person name="Lohr M."/>
            <person name="Mayer K."/>
            <person name="Melkozernov A."/>
            <person name="Murata T."/>
            <person name="Nelson D."/>
            <person name="Pils B."/>
            <person name="Prigge M."/>
            <person name="Reiss B."/>
            <person name="Renner T."/>
            <person name="Rombauts S."/>
            <person name="Rushton P."/>
            <person name="Sanderfoot A."/>
            <person name="Schween G."/>
            <person name="Shiu S.-H."/>
            <person name="Stueber K."/>
            <person name="Theodoulou F.L."/>
            <person name="Tu H."/>
            <person name="Van de Peer Y."/>
            <person name="Verrier P.J."/>
            <person name="Waters E."/>
            <person name="Wood A."/>
            <person name="Yang L."/>
            <person name="Cove D."/>
            <person name="Cuming A."/>
            <person name="Hasebe M."/>
            <person name="Lucas S."/>
            <person name="Mishler D.B."/>
            <person name="Reski R."/>
            <person name="Grigoriev I."/>
            <person name="Quatrano R.S."/>
            <person name="Boore J.L."/>
        </authorList>
    </citation>
    <scope>NUCLEOTIDE SEQUENCE [LARGE SCALE GENOMIC DNA]</scope>
    <source>
        <strain evidence="4 5">cv. Gransden 2004</strain>
    </source>
</reference>
<dbReference type="Gene3D" id="2.60.40.420">
    <property type="entry name" value="Cupredoxins - blue copper proteins"/>
    <property type="match status" value="1"/>
</dbReference>
<dbReference type="OMA" id="WTNTING"/>
<organism evidence="3">
    <name type="scientific">Physcomitrium patens</name>
    <name type="common">Spreading-leaved earth moss</name>
    <name type="synonym">Physcomitrella patens</name>
    <dbReference type="NCBI Taxonomy" id="3218"/>
    <lineage>
        <taxon>Eukaryota</taxon>
        <taxon>Viridiplantae</taxon>
        <taxon>Streptophyta</taxon>
        <taxon>Embryophyta</taxon>
        <taxon>Bryophyta</taxon>
        <taxon>Bryophytina</taxon>
        <taxon>Bryopsida</taxon>
        <taxon>Funariidae</taxon>
        <taxon>Funariales</taxon>
        <taxon>Funariaceae</taxon>
        <taxon>Physcomitrium</taxon>
    </lineage>
</organism>
<dbReference type="PANTHER" id="PTHR33021:SF496">
    <property type="entry name" value="OS08G0482700 PROTEIN"/>
    <property type="match status" value="1"/>
</dbReference>
<feature type="signal peptide" evidence="1">
    <location>
        <begin position="1"/>
        <end position="41"/>
    </location>
</feature>
<evidence type="ECO:0000313" key="5">
    <source>
        <dbReference type="Proteomes" id="UP000006727"/>
    </source>
</evidence>
<dbReference type="AlphaFoldDB" id="A0A2K1L7A5"/>
<dbReference type="STRING" id="3218.A0A2K1L7A5"/>
<dbReference type="EnsemblPlants" id="Pp3c1_7880V3.2">
    <property type="protein sequence ID" value="Pp3c1_7880V3.2"/>
    <property type="gene ID" value="Pp3c1_7880"/>
</dbReference>
<dbReference type="InterPro" id="IPR003245">
    <property type="entry name" value="Phytocyanin_dom"/>
</dbReference>
<dbReference type="InterPro" id="IPR008972">
    <property type="entry name" value="Cupredoxin"/>
</dbReference>
<evidence type="ECO:0000313" key="3">
    <source>
        <dbReference type="EMBL" id="PNR61930.1"/>
    </source>
</evidence>
<name>A0A2K1L7A5_PHYPA</name>
<accession>A0A2K1L7A5</accession>
<dbReference type="Pfam" id="PF02298">
    <property type="entry name" value="Cu_bind_like"/>
    <property type="match status" value="1"/>
</dbReference>
<dbReference type="GeneID" id="112278961"/>
<dbReference type="RefSeq" id="XP_024368689.1">
    <property type="nucleotide sequence ID" value="XM_024512921.2"/>
</dbReference>
<dbReference type="Gramene" id="Pp3c1_7880V3.3">
    <property type="protein sequence ID" value="Pp3c1_7880V3.3"/>
    <property type="gene ID" value="Pp3c1_7880"/>
</dbReference>
<dbReference type="Proteomes" id="UP000006727">
    <property type="component" value="Chromosome 1"/>
</dbReference>
<dbReference type="PaxDb" id="3218-PP1S38_242V6.1"/>
<proteinExistence type="predicted"/>
<evidence type="ECO:0000259" key="2">
    <source>
        <dbReference type="PROSITE" id="PS51485"/>
    </source>
</evidence>
<dbReference type="PANTHER" id="PTHR33021">
    <property type="entry name" value="BLUE COPPER PROTEIN"/>
    <property type="match status" value="1"/>
</dbReference>
<feature type="chain" id="PRO_5044576512" description="Phytocyanin domain-containing protein" evidence="1">
    <location>
        <begin position="42"/>
        <end position="216"/>
    </location>
</feature>
<gene>
    <name evidence="4" type="primary">LOC112278961</name>
    <name evidence="3" type="ORF">PHYPA_000354</name>
</gene>
<feature type="domain" description="Phytocyanin" evidence="2">
    <location>
        <begin position="42"/>
        <end position="163"/>
    </location>
</feature>
<dbReference type="GO" id="GO:0009055">
    <property type="term" value="F:electron transfer activity"/>
    <property type="evidence" value="ECO:0007669"/>
    <property type="project" value="InterPro"/>
</dbReference>
<dbReference type="EnsemblPlants" id="Pp3c1_7880V3.1">
    <property type="protein sequence ID" value="Pp3c1_7880V3.1"/>
    <property type="gene ID" value="Pp3c1_7880"/>
</dbReference>